<organism evidence="5 6">
    <name type="scientific">Thomasclavelia ramosa DSM 1402</name>
    <dbReference type="NCBI Taxonomy" id="445974"/>
    <lineage>
        <taxon>Bacteria</taxon>
        <taxon>Bacillati</taxon>
        <taxon>Bacillota</taxon>
        <taxon>Erysipelotrichia</taxon>
        <taxon>Erysipelotrichales</taxon>
        <taxon>Coprobacillaceae</taxon>
        <taxon>Thomasclavelia</taxon>
    </lineage>
</organism>
<dbReference type="AlphaFoldDB" id="B0N4Y1"/>
<dbReference type="Pfam" id="PF04055">
    <property type="entry name" value="Radical_SAM"/>
    <property type="match status" value="1"/>
</dbReference>
<keyword evidence="1" id="KW-0479">Metal-binding</keyword>
<evidence type="ECO:0000256" key="3">
    <source>
        <dbReference type="ARBA" id="ARBA00023014"/>
    </source>
</evidence>
<dbReference type="SFLD" id="SFLDG01084">
    <property type="entry name" value="Uncharacterised_Radical_SAM_Su"/>
    <property type="match status" value="1"/>
</dbReference>
<evidence type="ECO:0000313" key="6">
    <source>
        <dbReference type="Proteomes" id="UP000005798"/>
    </source>
</evidence>
<sequence>MIKSEGDKMKYQPLESKSALNKVSGRFPFKWDLNIYRGCQHGCIYCYAIYSHKYLDNNDYFGTIYYKENILSCLEKELSSPKWKHELVNIGGVCDSYQPLEEQLQIMPEILKLMIKYKTPIIISTKSSLILRDIELINELSKITYVNIACTIITVDDDLRKIIEPGSSPIIERFKVIDQIKKETKAHAGIHIMPIIPYLTDQPGNLNGLYKMAKKVNADYVLPGTLYLRGQTKPYFLNCIKKYNYDLYQKIASLYYQKNALKTYKPKIYQTISELRKIYDLPAQAKRSPKDQNL</sequence>
<dbReference type="GO" id="GO:0003824">
    <property type="term" value="F:catalytic activity"/>
    <property type="evidence" value="ECO:0007669"/>
    <property type="project" value="InterPro"/>
</dbReference>
<dbReference type="PANTHER" id="PTHR43432:SF5">
    <property type="entry name" value="ELP3_MIAA_NIFB-LIKE RADICAL SAM CORE DOMAIN-CONTAINING PROTEIN"/>
    <property type="match status" value="1"/>
</dbReference>
<feature type="domain" description="Elp3/MiaA/NifB-like radical SAM core" evidence="4">
    <location>
        <begin position="29"/>
        <end position="254"/>
    </location>
</feature>
<dbReference type="EMBL" id="ABFX02000005">
    <property type="protein sequence ID" value="EDS18733.1"/>
    <property type="molecule type" value="Genomic_DNA"/>
</dbReference>
<evidence type="ECO:0000256" key="1">
    <source>
        <dbReference type="ARBA" id="ARBA00022723"/>
    </source>
</evidence>
<dbReference type="SUPFAM" id="SSF102114">
    <property type="entry name" value="Radical SAM enzymes"/>
    <property type="match status" value="1"/>
</dbReference>
<keyword evidence="2" id="KW-0408">Iron</keyword>
<dbReference type="GO" id="GO:0046872">
    <property type="term" value="F:metal ion binding"/>
    <property type="evidence" value="ECO:0007669"/>
    <property type="project" value="UniProtKB-KW"/>
</dbReference>
<dbReference type="eggNOG" id="COG1533">
    <property type="taxonomic scope" value="Bacteria"/>
</dbReference>
<dbReference type="Proteomes" id="UP000005798">
    <property type="component" value="Unassembled WGS sequence"/>
</dbReference>
<evidence type="ECO:0000259" key="4">
    <source>
        <dbReference type="SMART" id="SM00729"/>
    </source>
</evidence>
<dbReference type="HOGENOM" id="CLU_015525_2_0_9"/>
<protein>
    <submittedName>
        <fullName evidence="5">Radical SAM domain protein</fullName>
    </submittedName>
</protein>
<gene>
    <name evidence="5" type="ORF">CLORAM_01687</name>
</gene>
<dbReference type="Gene3D" id="3.80.30.30">
    <property type="match status" value="1"/>
</dbReference>
<dbReference type="SFLD" id="SFLDS00029">
    <property type="entry name" value="Radical_SAM"/>
    <property type="match status" value="1"/>
</dbReference>
<dbReference type="InterPro" id="IPR040086">
    <property type="entry name" value="MJ0683-like"/>
</dbReference>
<dbReference type="InterPro" id="IPR058240">
    <property type="entry name" value="rSAM_sf"/>
</dbReference>
<reference evidence="5" key="1">
    <citation type="submission" date="2007-11" db="EMBL/GenBank/DDBJ databases">
        <authorList>
            <person name="Fulton L."/>
            <person name="Clifton S."/>
            <person name="Fulton B."/>
            <person name="Xu J."/>
            <person name="Minx P."/>
            <person name="Pepin K.H."/>
            <person name="Johnson M."/>
            <person name="Thiruvilangam P."/>
            <person name="Bhonagiri V."/>
            <person name="Nash W.E."/>
            <person name="Mardis E.R."/>
            <person name="Wilson R.K."/>
        </authorList>
    </citation>
    <scope>NUCLEOTIDE SEQUENCE [LARGE SCALE GENOMIC DNA]</scope>
    <source>
        <strain evidence="5">DSM 1402</strain>
    </source>
</reference>
<reference evidence="5" key="2">
    <citation type="submission" date="2014-06" db="EMBL/GenBank/DDBJ databases">
        <title>Draft genome sequence of Clostridium ramosum(DSM 1402).</title>
        <authorList>
            <person name="Sudarsanam P."/>
            <person name="Ley R."/>
            <person name="Guruge J."/>
            <person name="Turnbaugh P.J."/>
            <person name="Mahowald M."/>
            <person name="Liep D."/>
            <person name="Gordon J."/>
        </authorList>
    </citation>
    <scope>NUCLEOTIDE SEQUENCE</scope>
    <source>
        <strain evidence="5">DSM 1402</strain>
    </source>
</reference>
<dbReference type="InterPro" id="IPR006638">
    <property type="entry name" value="Elp3/MiaA/NifB-like_rSAM"/>
</dbReference>
<keyword evidence="3" id="KW-0411">Iron-sulfur</keyword>
<dbReference type="PANTHER" id="PTHR43432">
    <property type="entry name" value="SLR0285 PROTEIN"/>
    <property type="match status" value="1"/>
</dbReference>
<keyword evidence="6" id="KW-1185">Reference proteome</keyword>
<dbReference type="GO" id="GO:0051536">
    <property type="term" value="F:iron-sulfur cluster binding"/>
    <property type="evidence" value="ECO:0007669"/>
    <property type="project" value="UniProtKB-KW"/>
</dbReference>
<proteinExistence type="predicted"/>
<comment type="caution">
    <text evidence="5">The sequence shown here is derived from an EMBL/GenBank/DDBJ whole genome shotgun (WGS) entry which is preliminary data.</text>
</comment>
<accession>B0N4Y1</accession>
<evidence type="ECO:0000256" key="2">
    <source>
        <dbReference type="ARBA" id="ARBA00023004"/>
    </source>
</evidence>
<dbReference type="SMART" id="SM00729">
    <property type="entry name" value="Elp3"/>
    <property type="match status" value="1"/>
</dbReference>
<evidence type="ECO:0000313" key="5">
    <source>
        <dbReference type="EMBL" id="EDS18733.1"/>
    </source>
</evidence>
<dbReference type="InterPro" id="IPR007197">
    <property type="entry name" value="rSAM"/>
</dbReference>
<name>B0N4Y1_9FIRM</name>
<dbReference type="CDD" id="cd01335">
    <property type="entry name" value="Radical_SAM"/>
    <property type="match status" value="1"/>
</dbReference>